<evidence type="ECO:0000256" key="14">
    <source>
        <dbReference type="RuleBase" id="RU000544"/>
    </source>
</evidence>
<evidence type="ECO:0000256" key="10">
    <source>
        <dbReference type="ARBA" id="ARBA00048254"/>
    </source>
</evidence>
<evidence type="ECO:0000256" key="7">
    <source>
        <dbReference type="ARBA" id="ARBA00022777"/>
    </source>
</evidence>
<evidence type="ECO:0000313" key="16">
    <source>
        <dbReference type="EMBL" id="OGL71139.1"/>
    </source>
</evidence>
<dbReference type="Gene3D" id="3.40.50.300">
    <property type="entry name" value="P-loop containing nucleotide triphosphate hydrolases"/>
    <property type="match status" value="1"/>
</dbReference>
<dbReference type="SUPFAM" id="SSF57716">
    <property type="entry name" value="Glucocorticoid receptor-like (DNA-binding domain)"/>
    <property type="match status" value="1"/>
</dbReference>
<dbReference type="InterPro" id="IPR001267">
    <property type="entry name" value="Thymidine_kinase"/>
</dbReference>
<evidence type="ECO:0000256" key="12">
    <source>
        <dbReference type="PIRSR" id="PIRSR035805-1"/>
    </source>
</evidence>
<keyword evidence="9 11" id="KW-0067">ATP-binding</keyword>
<dbReference type="GO" id="GO:0004797">
    <property type="term" value="F:thymidine kinase activity"/>
    <property type="evidence" value="ECO:0007669"/>
    <property type="project" value="UniProtKB-UniRule"/>
</dbReference>
<dbReference type="EMBL" id="MGDX01000017">
    <property type="protein sequence ID" value="OGL71139.1"/>
    <property type="molecule type" value="Genomic_DNA"/>
</dbReference>
<dbReference type="NCBIfam" id="NF003296">
    <property type="entry name" value="PRK04296.1-1"/>
    <property type="match status" value="1"/>
</dbReference>
<dbReference type="PANTHER" id="PTHR11441">
    <property type="entry name" value="THYMIDINE KINASE"/>
    <property type="match status" value="1"/>
</dbReference>
<organism evidence="16 17">
    <name type="scientific">Candidatus Uhrbacteria bacterium RIFCSPHIGHO2_02_FULL_53_13</name>
    <dbReference type="NCBI Taxonomy" id="1802389"/>
    <lineage>
        <taxon>Bacteria</taxon>
        <taxon>Candidatus Uhriibacteriota</taxon>
    </lineage>
</organism>
<gene>
    <name evidence="11" type="primary">tdk</name>
    <name evidence="16" type="ORF">A3C17_01360</name>
</gene>
<dbReference type="GO" id="GO:0005829">
    <property type="term" value="C:cytosol"/>
    <property type="evidence" value="ECO:0007669"/>
    <property type="project" value="TreeGrafter"/>
</dbReference>
<keyword evidence="5 11" id="KW-0479">Metal-binding</keyword>
<keyword evidence="4 11" id="KW-0808">Transferase</keyword>
<dbReference type="Proteomes" id="UP000177097">
    <property type="component" value="Unassembled WGS sequence"/>
</dbReference>
<dbReference type="EC" id="2.7.1.21" evidence="2 11"/>
<dbReference type="HAMAP" id="MF_00124">
    <property type="entry name" value="Thymidine_kinase"/>
    <property type="match status" value="1"/>
</dbReference>
<dbReference type="GO" id="GO:0008270">
    <property type="term" value="F:zinc ion binding"/>
    <property type="evidence" value="ECO:0007669"/>
    <property type="project" value="UniProtKB-UniRule"/>
</dbReference>
<dbReference type="PROSITE" id="PS00603">
    <property type="entry name" value="TK_CELLULAR_TYPE"/>
    <property type="match status" value="1"/>
</dbReference>
<protein>
    <recommendedName>
        <fullName evidence="2 11">Thymidine kinase</fullName>
        <ecNumber evidence="2 11">2.7.1.21</ecNumber>
    </recommendedName>
</protein>
<feature type="active site" description="Proton acceptor" evidence="11 12">
    <location>
        <position position="84"/>
    </location>
</feature>
<dbReference type="InterPro" id="IPR020633">
    <property type="entry name" value="Thymidine_kinase_CS"/>
</dbReference>
<keyword evidence="6 11" id="KW-0547">Nucleotide-binding</keyword>
<evidence type="ECO:0000256" key="11">
    <source>
        <dbReference type="HAMAP-Rule" id="MF_00124"/>
    </source>
</evidence>
<keyword evidence="8 11" id="KW-0862">Zinc</keyword>
<evidence type="ECO:0000256" key="15">
    <source>
        <dbReference type="RuleBase" id="RU004165"/>
    </source>
</evidence>
<evidence type="ECO:0000313" key="17">
    <source>
        <dbReference type="Proteomes" id="UP000177097"/>
    </source>
</evidence>
<feature type="binding site" evidence="11">
    <location>
        <begin position="10"/>
        <end position="17"/>
    </location>
    <ligand>
        <name>ATP</name>
        <dbReference type="ChEBI" id="CHEBI:30616"/>
    </ligand>
</feature>
<evidence type="ECO:0000256" key="4">
    <source>
        <dbReference type="ARBA" id="ARBA00022679"/>
    </source>
</evidence>
<dbReference type="SUPFAM" id="SSF52540">
    <property type="entry name" value="P-loop containing nucleoside triphosphate hydrolases"/>
    <property type="match status" value="1"/>
</dbReference>
<name>A0A1F7TYQ0_9BACT</name>
<comment type="subunit">
    <text evidence="11">Homotetramer.</text>
</comment>
<accession>A0A1F7TYQ0</accession>
<dbReference type="GO" id="GO:0005524">
    <property type="term" value="F:ATP binding"/>
    <property type="evidence" value="ECO:0007669"/>
    <property type="project" value="UniProtKB-UniRule"/>
</dbReference>
<feature type="binding site" evidence="13">
    <location>
        <begin position="160"/>
        <end position="163"/>
    </location>
    <ligand>
        <name>substrate</name>
    </ligand>
</feature>
<keyword evidence="11" id="KW-0963">Cytoplasm</keyword>
<sequence>MRGSIEVIAGGMFSGKTEELLRRVRRELYAAKSVQLFKHALDERYAAESVVTHDRIALPCVPVQSSEELRRHVRAQTRVVGIDEANFFDDGLVTVVQQLADDGMRVMLAGLDMDFRRVPFGPMSALLSIADEVMKIRAVCITCGEPANYSYRCEGGDDVVQVGSSDAYEARCRTCFHMGTRICAVPHEQRPTLNIGASAL</sequence>
<feature type="binding site" evidence="13">
    <location>
        <position position="168"/>
    </location>
    <ligand>
        <name>substrate</name>
    </ligand>
</feature>
<comment type="caution">
    <text evidence="16">The sequence shown here is derived from an EMBL/GenBank/DDBJ whole genome shotgun (WGS) entry which is preliminary data.</text>
</comment>
<proteinExistence type="inferred from homology"/>
<evidence type="ECO:0000256" key="3">
    <source>
        <dbReference type="ARBA" id="ARBA00022634"/>
    </source>
</evidence>
<comment type="catalytic activity">
    <reaction evidence="10 11 14">
        <text>thymidine + ATP = dTMP + ADP + H(+)</text>
        <dbReference type="Rhea" id="RHEA:19129"/>
        <dbReference type="ChEBI" id="CHEBI:15378"/>
        <dbReference type="ChEBI" id="CHEBI:17748"/>
        <dbReference type="ChEBI" id="CHEBI:30616"/>
        <dbReference type="ChEBI" id="CHEBI:63528"/>
        <dbReference type="ChEBI" id="CHEBI:456216"/>
        <dbReference type="EC" id="2.7.1.21"/>
    </reaction>
</comment>
<dbReference type="Gene3D" id="3.30.60.20">
    <property type="match status" value="1"/>
</dbReference>
<evidence type="ECO:0000256" key="2">
    <source>
        <dbReference type="ARBA" id="ARBA00012118"/>
    </source>
</evidence>
<evidence type="ECO:0000256" key="8">
    <source>
        <dbReference type="ARBA" id="ARBA00022833"/>
    </source>
</evidence>
<dbReference type="GO" id="GO:0071897">
    <property type="term" value="P:DNA biosynthetic process"/>
    <property type="evidence" value="ECO:0007669"/>
    <property type="project" value="UniProtKB-KW"/>
</dbReference>
<evidence type="ECO:0000256" key="9">
    <source>
        <dbReference type="ARBA" id="ARBA00022840"/>
    </source>
</evidence>
<evidence type="ECO:0000256" key="13">
    <source>
        <dbReference type="PIRSR" id="PIRSR035805-2"/>
    </source>
</evidence>
<dbReference type="InterPro" id="IPR027417">
    <property type="entry name" value="P-loop_NTPase"/>
</dbReference>
<dbReference type="Pfam" id="PF00265">
    <property type="entry name" value="TK"/>
    <property type="match status" value="1"/>
</dbReference>
<comment type="similarity">
    <text evidence="1 11 15">Belongs to the thymidine kinase family.</text>
</comment>
<dbReference type="FunFam" id="3.40.50.300:FF:000948">
    <property type="entry name" value="Thymidine kinase"/>
    <property type="match status" value="1"/>
</dbReference>
<feature type="binding site" evidence="11">
    <location>
        <position position="175"/>
    </location>
    <ligand>
        <name>Zn(2+)</name>
        <dbReference type="ChEBI" id="CHEBI:29105"/>
    </ligand>
</feature>
<reference evidence="16 17" key="1">
    <citation type="journal article" date="2016" name="Nat. Commun.">
        <title>Thousands of microbial genomes shed light on interconnected biogeochemical processes in an aquifer system.</title>
        <authorList>
            <person name="Anantharaman K."/>
            <person name="Brown C.T."/>
            <person name="Hug L.A."/>
            <person name="Sharon I."/>
            <person name="Castelle C.J."/>
            <person name="Probst A.J."/>
            <person name="Thomas B.C."/>
            <person name="Singh A."/>
            <person name="Wilkins M.J."/>
            <person name="Karaoz U."/>
            <person name="Brodie E.L."/>
            <person name="Williams K.H."/>
            <person name="Hubbard S.S."/>
            <person name="Banfield J.F."/>
        </authorList>
    </citation>
    <scope>NUCLEOTIDE SEQUENCE [LARGE SCALE GENOMIC DNA]</scope>
</reference>
<keyword evidence="7 11" id="KW-0418">Kinase</keyword>
<keyword evidence="3 11" id="KW-0237">DNA synthesis</keyword>
<dbReference type="PIRSF" id="PIRSF035805">
    <property type="entry name" value="TK_cell"/>
    <property type="match status" value="1"/>
</dbReference>
<dbReference type="GO" id="GO:0046104">
    <property type="term" value="P:thymidine metabolic process"/>
    <property type="evidence" value="ECO:0007669"/>
    <property type="project" value="TreeGrafter"/>
</dbReference>
<dbReference type="STRING" id="1802389.A3C17_01360"/>
<feature type="binding site" evidence="11">
    <location>
        <position position="140"/>
    </location>
    <ligand>
        <name>Zn(2+)</name>
        <dbReference type="ChEBI" id="CHEBI:29105"/>
    </ligand>
</feature>
<evidence type="ECO:0000256" key="1">
    <source>
        <dbReference type="ARBA" id="ARBA00007587"/>
    </source>
</evidence>
<feature type="binding site" evidence="11">
    <location>
        <position position="172"/>
    </location>
    <ligand>
        <name>Zn(2+)</name>
        <dbReference type="ChEBI" id="CHEBI:29105"/>
    </ligand>
</feature>
<dbReference type="PANTHER" id="PTHR11441:SF0">
    <property type="entry name" value="THYMIDINE KINASE, CYTOSOLIC"/>
    <property type="match status" value="1"/>
</dbReference>
<comment type="subcellular location">
    <subcellularLocation>
        <location evidence="11">Cytoplasm</location>
    </subcellularLocation>
</comment>
<evidence type="ECO:0000256" key="5">
    <source>
        <dbReference type="ARBA" id="ARBA00022723"/>
    </source>
</evidence>
<dbReference type="AlphaFoldDB" id="A0A1F7TYQ0"/>
<evidence type="ECO:0000256" key="6">
    <source>
        <dbReference type="ARBA" id="ARBA00022741"/>
    </source>
</evidence>
<feature type="binding site" evidence="11">
    <location>
        <begin position="83"/>
        <end position="86"/>
    </location>
    <ligand>
        <name>ATP</name>
        <dbReference type="ChEBI" id="CHEBI:30616"/>
    </ligand>
</feature>
<feature type="binding site" evidence="11">
    <location>
        <position position="143"/>
    </location>
    <ligand>
        <name>Zn(2+)</name>
        <dbReference type="ChEBI" id="CHEBI:29105"/>
    </ligand>
</feature>